<dbReference type="InterPro" id="IPR050447">
    <property type="entry name" value="Erg6_SMT_methyltransf"/>
</dbReference>
<dbReference type="EMBL" id="CP114014">
    <property type="protein sequence ID" value="XAY06373.1"/>
    <property type="molecule type" value="Genomic_DNA"/>
</dbReference>
<dbReference type="Pfam" id="PF08241">
    <property type="entry name" value="Methyltransf_11"/>
    <property type="match status" value="1"/>
</dbReference>
<sequence length="269" mass="28622">MSTIDWSIGSYERTATELDPASAEVVELAGITAGERVLDIACGTGNAALKAAARGGIVVGVDLAERLVLVAQQRAQAAGLDVKFVPADAQQLPLDDGTVDVALSVFGLIFAPDQQRTAAEMVRVLRPGGRAIVTGWVRAGALADVGAATARARAAAAPQQDTDVPPAGRTVVDWGDRDTVAELFAPHPVTLEFADSSLPFRAASPDAWVREQAEHHPLWLGTRELLGDERFVTLERELIDILHAANEDPQGLLMTSRYLITTITRDETT</sequence>
<dbReference type="GO" id="GO:0008757">
    <property type="term" value="F:S-adenosylmethionine-dependent methyltransferase activity"/>
    <property type="evidence" value="ECO:0007669"/>
    <property type="project" value="InterPro"/>
</dbReference>
<dbReference type="PANTHER" id="PTHR44068:SF11">
    <property type="entry name" value="GERANYL DIPHOSPHATE 2-C-METHYLTRANSFERASE"/>
    <property type="match status" value="1"/>
</dbReference>
<name>A0AAU7AXK1_9ACTN</name>
<gene>
    <name evidence="3" type="ORF">DSM112329_03242</name>
</gene>
<keyword evidence="3" id="KW-0489">Methyltransferase</keyword>
<organism evidence="3">
    <name type="scientific">Paraconexibacter sp. AEG42_29</name>
    <dbReference type="NCBI Taxonomy" id="2997339"/>
    <lineage>
        <taxon>Bacteria</taxon>
        <taxon>Bacillati</taxon>
        <taxon>Actinomycetota</taxon>
        <taxon>Thermoleophilia</taxon>
        <taxon>Solirubrobacterales</taxon>
        <taxon>Paraconexibacteraceae</taxon>
        <taxon>Paraconexibacter</taxon>
    </lineage>
</organism>
<evidence type="ECO:0000256" key="1">
    <source>
        <dbReference type="ARBA" id="ARBA00022679"/>
    </source>
</evidence>
<keyword evidence="1" id="KW-0808">Transferase</keyword>
<dbReference type="SUPFAM" id="SSF53335">
    <property type="entry name" value="S-adenosyl-L-methionine-dependent methyltransferases"/>
    <property type="match status" value="1"/>
</dbReference>
<dbReference type="Gene3D" id="3.40.50.150">
    <property type="entry name" value="Vaccinia Virus protein VP39"/>
    <property type="match status" value="1"/>
</dbReference>
<dbReference type="AlphaFoldDB" id="A0AAU7AXK1"/>
<proteinExistence type="predicted"/>
<feature type="domain" description="Methyltransferase type 11" evidence="2">
    <location>
        <begin position="38"/>
        <end position="132"/>
    </location>
</feature>
<dbReference type="GO" id="GO:0032259">
    <property type="term" value="P:methylation"/>
    <property type="evidence" value="ECO:0007669"/>
    <property type="project" value="UniProtKB-KW"/>
</dbReference>
<dbReference type="PANTHER" id="PTHR44068">
    <property type="entry name" value="ZGC:194242"/>
    <property type="match status" value="1"/>
</dbReference>
<dbReference type="RefSeq" id="WP_354697607.1">
    <property type="nucleotide sequence ID" value="NZ_CP114014.1"/>
</dbReference>
<evidence type="ECO:0000259" key="2">
    <source>
        <dbReference type="Pfam" id="PF08241"/>
    </source>
</evidence>
<reference evidence="3" key="1">
    <citation type="submission" date="2022-12" db="EMBL/GenBank/DDBJ databases">
        <title>Paraconexibacter alkalitolerans sp. nov. and Baekduia alba sp. nov., isolated from soil and emended description of the genera Paraconexibacter (Chun et al., 2020) and Baekduia (An et al., 2020).</title>
        <authorList>
            <person name="Vieira S."/>
            <person name="Huber K.J."/>
            <person name="Geppert A."/>
            <person name="Wolf J."/>
            <person name="Neumann-Schaal M."/>
            <person name="Muesken M."/>
            <person name="Overmann J."/>
        </authorList>
    </citation>
    <scope>NUCLEOTIDE SEQUENCE</scope>
    <source>
        <strain evidence="3">AEG42_29</strain>
    </source>
</reference>
<evidence type="ECO:0000313" key="3">
    <source>
        <dbReference type="EMBL" id="XAY06373.1"/>
    </source>
</evidence>
<dbReference type="InterPro" id="IPR013216">
    <property type="entry name" value="Methyltransf_11"/>
</dbReference>
<accession>A0AAU7AXK1</accession>
<dbReference type="InterPro" id="IPR029063">
    <property type="entry name" value="SAM-dependent_MTases_sf"/>
</dbReference>
<dbReference type="CDD" id="cd02440">
    <property type="entry name" value="AdoMet_MTases"/>
    <property type="match status" value="1"/>
</dbReference>
<dbReference type="KEGG" id="parq:DSM112329_03242"/>
<protein>
    <submittedName>
        <fullName evidence="3">tRNA methyltransferase</fullName>
    </submittedName>
</protein>